<dbReference type="EMBL" id="VRYZ01000006">
    <property type="protein sequence ID" value="TXS90459.1"/>
    <property type="molecule type" value="Genomic_DNA"/>
</dbReference>
<accession>A0A5C8ZRV1</accession>
<dbReference type="InterPro" id="IPR036388">
    <property type="entry name" value="WH-like_DNA-bd_sf"/>
</dbReference>
<evidence type="ECO:0000313" key="2">
    <source>
        <dbReference type="EMBL" id="TXS90459.1"/>
    </source>
</evidence>
<organism evidence="2 3">
    <name type="scientific">Parahaliea aestuarii</name>
    <dbReference type="NCBI Taxonomy" id="1852021"/>
    <lineage>
        <taxon>Bacteria</taxon>
        <taxon>Pseudomonadati</taxon>
        <taxon>Pseudomonadota</taxon>
        <taxon>Gammaproteobacteria</taxon>
        <taxon>Cellvibrionales</taxon>
        <taxon>Halieaceae</taxon>
        <taxon>Parahaliea</taxon>
    </lineage>
</organism>
<keyword evidence="3" id="KW-1185">Reference proteome</keyword>
<dbReference type="SUPFAM" id="SSF46894">
    <property type="entry name" value="C-terminal effector domain of the bipartite response regulators"/>
    <property type="match status" value="1"/>
</dbReference>
<dbReference type="Gene3D" id="1.10.10.10">
    <property type="entry name" value="Winged helix-like DNA-binding domain superfamily/Winged helix DNA-binding domain"/>
    <property type="match status" value="1"/>
</dbReference>
<dbReference type="GO" id="GO:0006355">
    <property type="term" value="P:regulation of DNA-templated transcription"/>
    <property type="evidence" value="ECO:0007669"/>
    <property type="project" value="InterPro"/>
</dbReference>
<name>A0A5C8ZRV1_9GAMM</name>
<gene>
    <name evidence="2" type="ORF">FVW59_14045</name>
</gene>
<protein>
    <submittedName>
        <fullName evidence="2">Helix-turn-helix transcriptional regulator</fullName>
    </submittedName>
</protein>
<evidence type="ECO:0000313" key="3">
    <source>
        <dbReference type="Proteomes" id="UP000321933"/>
    </source>
</evidence>
<reference evidence="2 3" key="1">
    <citation type="submission" date="2019-08" db="EMBL/GenBank/DDBJ databases">
        <title>Parahaliea maris sp. nov., isolated from the surface seawater.</title>
        <authorList>
            <person name="Liu Y."/>
        </authorList>
    </citation>
    <scope>NUCLEOTIDE SEQUENCE [LARGE SCALE GENOMIC DNA]</scope>
    <source>
        <strain evidence="2 3">S2-26</strain>
    </source>
</reference>
<dbReference type="OrthoDB" id="5497412at2"/>
<sequence>MYPIWFMTGGACRPTLDIRRPHGRADSVANGRLLCRGEIAPLSMAINSEIGRIIGEIYDSAIDAGRLPQALASVSRLVGADYGVIALGDRYNASVNYRIAVPDGGGDKHLSDVLCDSDWISYVLDQQPGRVLSHSTLPASQRQARRLNGRLRGIDFGRGLSGGFFLKKSGYCYISFCRRDGGEAFSAEEIARLELLTPHVQQAFEINRHVQERSVLHDVVRERYEQLSTGVVLLDRDACVVFSNAWARRLFREPGGIHCVDGRLGVASPEEDRKLAGLIEHCIRTSHIKGVMTDGYVAVPRHEQDKAPLAISVSGYSSSDDARPLLPAATSVMLLLYDVERRNSSQRYILEQLYRLTPSEAALAAGLAAGKTLNEIANAGGVSRETLRSQLKRVFHKTSTNRQSDLVKLVLTGPGSLLV</sequence>
<dbReference type="Proteomes" id="UP000321933">
    <property type="component" value="Unassembled WGS sequence"/>
</dbReference>
<dbReference type="SMART" id="SM00421">
    <property type="entry name" value="HTH_LUXR"/>
    <property type="match status" value="1"/>
</dbReference>
<dbReference type="AlphaFoldDB" id="A0A5C8ZRV1"/>
<comment type="caution">
    <text evidence="2">The sequence shown here is derived from an EMBL/GenBank/DDBJ whole genome shotgun (WGS) entry which is preliminary data.</text>
</comment>
<evidence type="ECO:0000259" key="1">
    <source>
        <dbReference type="SMART" id="SM00421"/>
    </source>
</evidence>
<feature type="domain" description="HTH luxR-type" evidence="1">
    <location>
        <begin position="353"/>
        <end position="410"/>
    </location>
</feature>
<dbReference type="InterPro" id="IPR016032">
    <property type="entry name" value="Sig_transdc_resp-reg_C-effctor"/>
</dbReference>
<proteinExistence type="predicted"/>
<dbReference type="GO" id="GO:0003677">
    <property type="term" value="F:DNA binding"/>
    <property type="evidence" value="ECO:0007669"/>
    <property type="project" value="InterPro"/>
</dbReference>
<dbReference type="InterPro" id="IPR000792">
    <property type="entry name" value="Tscrpt_reg_LuxR_C"/>
</dbReference>